<feature type="region of interest" description="Disordered" evidence="1">
    <location>
        <begin position="485"/>
        <end position="567"/>
    </location>
</feature>
<gene>
    <name evidence="2" type="ORF">QM012_006094</name>
</gene>
<comment type="caution">
    <text evidence="2">The sequence shown here is derived from an EMBL/GenBank/DDBJ whole genome shotgun (WGS) entry which is preliminary data.</text>
</comment>
<dbReference type="EMBL" id="JASGXD010000003">
    <property type="protein sequence ID" value="KAK6007086.1"/>
    <property type="molecule type" value="Genomic_DNA"/>
</dbReference>
<feature type="compositionally biased region" description="Low complexity" evidence="1">
    <location>
        <begin position="210"/>
        <end position="223"/>
    </location>
</feature>
<feature type="compositionally biased region" description="Polar residues" evidence="1">
    <location>
        <begin position="224"/>
        <end position="235"/>
    </location>
</feature>
<evidence type="ECO:0000313" key="3">
    <source>
        <dbReference type="Proteomes" id="UP001341245"/>
    </source>
</evidence>
<dbReference type="Proteomes" id="UP001341245">
    <property type="component" value="Unassembled WGS sequence"/>
</dbReference>
<feature type="compositionally biased region" description="Polar residues" evidence="1">
    <location>
        <begin position="487"/>
        <end position="519"/>
    </location>
</feature>
<organism evidence="2 3">
    <name type="scientific">Aureobasidium pullulans</name>
    <name type="common">Black yeast</name>
    <name type="synonym">Pullularia pullulans</name>
    <dbReference type="NCBI Taxonomy" id="5580"/>
    <lineage>
        <taxon>Eukaryota</taxon>
        <taxon>Fungi</taxon>
        <taxon>Dikarya</taxon>
        <taxon>Ascomycota</taxon>
        <taxon>Pezizomycotina</taxon>
        <taxon>Dothideomycetes</taxon>
        <taxon>Dothideomycetidae</taxon>
        <taxon>Dothideales</taxon>
        <taxon>Saccotheciaceae</taxon>
        <taxon>Aureobasidium</taxon>
    </lineage>
</organism>
<feature type="region of interest" description="Disordered" evidence="1">
    <location>
        <begin position="209"/>
        <end position="241"/>
    </location>
</feature>
<reference evidence="2 3" key="1">
    <citation type="submission" date="2023-11" db="EMBL/GenBank/DDBJ databases">
        <title>Draft genome sequence and annotation of the polyextremotolerant black yeast-like fungus Aureobasidium pullulans NRRL 62042.</title>
        <authorList>
            <person name="Dielentheis-Frenken M.R.E."/>
            <person name="Wibberg D."/>
            <person name="Blank L.M."/>
            <person name="Tiso T."/>
        </authorList>
    </citation>
    <scope>NUCLEOTIDE SEQUENCE [LARGE SCALE GENOMIC DNA]</scope>
    <source>
        <strain evidence="2 3">NRRL 62042</strain>
    </source>
</reference>
<name>A0ABR0TT87_AURPU</name>
<feature type="compositionally biased region" description="Low complexity" evidence="1">
    <location>
        <begin position="307"/>
        <end position="319"/>
    </location>
</feature>
<sequence length="668" mass="73542">MAAYGNPSCIASNDDIVEMPAQNLTPKVEPDRGDSSPIRLCFAPSEQPCNHGSDRLRPLRTMPFDSQIWVGNFDDLGSRVWPHPSFKELIARSRTGSSKFPLPDTVARDARFQTLRLRCCGTRCCPTTHSPFVEYERPSRLETLTFISTQNVIIYPFYVRSSKHAGLQRFFAIVNRQKDGEYKFWRANGTYHESYGLAKGSVSIFESPKSAHSTTSIGSPSSSKRQLTSTPTKRGSSAARLVDDLDDTPLRFIQKARTLNRSRDINTQLANGLDIGPLRDSAETPSKRRAIADLTPTQARGGGKNKTSSMTISTASNSSKNTRVRGRSRTSTEQSNYAGVQTLTNSLLHINEVCMLAYHLVANNLKLKYRTNAFTIERGEEGSLVDPLNGCAFQIDKQHAMYVLSSSEKSLKVILSQNSTWTVAISCGKMTGGIILLEFGNASARDEFIARIRYMVGMTVGRIGCADDVVIESMYSKLLEQFDECRSTSSDDQNDNEISSQKFAERTQSLPAENSSEVNGENAVSCPPSLTETSSCQVPATPVASQSASPSVIPRPQELPQPCLPAETSSAVNMPQAIVTSSTNAPSRQSQGMAITKTGSDVSISETIMKKELQNLLREVYIKYPSAHDDDYVEEMALLLKAPLLAGDKERVKELRMDLKVYLISHHG</sequence>
<feature type="region of interest" description="Disordered" evidence="1">
    <location>
        <begin position="297"/>
        <end position="335"/>
    </location>
</feature>
<evidence type="ECO:0000313" key="2">
    <source>
        <dbReference type="EMBL" id="KAK6007086.1"/>
    </source>
</evidence>
<evidence type="ECO:0000256" key="1">
    <source>
        <dbReference type="SAM" id="MobiDB-lite"/>
    </source>
</evidence>
<protein>
    <submittedName>
        <fullName evidence="2">Uncharacterized protein</fullName>
    </submittedName>
</protein>
<accession>A0ABR0TT87</accession>
<proteinExistence type="predicted"/>
<feature type="compositionally biased region" description="Polar residues" evidence="1">
    <location>
        <begin position="528"/>
        <end position="550"/>
    </location>
</feature>
<keyword evidence="3" id="KW-1185">Reference proteome</keyword>